<dbReference type="InterPro" id="IPR019775">
    <property type="entry name" value="WD40_repeat_CS"/>
</dbReference>
<dbReference type="OrthoDB" id="7326421at2759"/>
<reference evidence="7" key="1">
    <citation type="submission" date="2022-01" db="EMBL/GenBank/DDBJ databases">
        <authorList>
            <person name="King R."/>
        </authorList>
    </citation>
    <scope>NUCLEOTIDE SEQUENCE</scope>
</reference>
<gene>
    <name evidence="7" type="ORF">PSYICH_LOCUS1519</name>
</gene>
<evidence type="ECO:0000256" key="1">
    <source>
        <dbReference type="ARBA" id="ARBA00022574"/>
    </source>
</evidence>
<proteinExistence type="predicted"/>
<dbReference type="PROSITE" id="PS50082">
    <property type="entry name" value="WD_REPEATS_2"/>
    <property type="match status" value="1"/>
</dbReference>
<feature type="domain" description="Gem-associated protein 5 TPR" evidence="5">
    <location>
        <begin position="980"/>
        <end position="1180"/>
    </location>
</feature>
<dbReference type="InterPro" id="IPR015943">
    <property type="entry name" value="WD40/YVTN_repeat-like_dom_sf"/>
</dbReference>
<evidence type="ECO:0000259" key="4">
    <source>
        <dbReference type="Pfam" id="PF23770"/>
    </source>
</evidence>
<feature type="domain" description="Gem-associated protein 5 first beta-propeller" evidence="4">
    <location>
        <begin position="23"/>
        <end position="520"/>
    </location>
</feature>
<evidence type="ECO:0000313" key="7">
    <source>
        <dbReference type="EMBL" id="CAH1100473.1"/>
    </source>
</evidence>
<dbReference type="Pfam" id="PF23770">
    <property type="entry name" value="Beta-prop_RIG_1st"/>
    <property type="match status" value="1"/>
</dbReference>
<dbReference type="PANTHER" id="PTHR46362">
    <property type="entry name" value="GEM-ASSOCIATED PROTEIN 5"/>
    <property type="match status" value="1"/>
</dbReference>
<dbReference type="EMBL" id="OV651822">
    <property type="protein sequence ID" value="CAH1100473.1"/>
    <property type="molecule type" value="Genomic_DNA"/>
</dbReference>
<dbReference type="Proteomes" id="UP001153636">
    <property type="component" value="Chromosome 10"/>
</dbReference>
<feature type="repeat" description="WD" evidence="3">
    <location>
        <begin position="52"/>
        <end position="97"/>
    </location>
</feature>
<dbReference type="SMART" id="SM00320">
    <property type="entry name" value="WD40"/>
    <property type="match status" value="9"/>
</dbReference>
<sequence length="1273" mass="143432">MNKLILPPSPNWYESNISTCAPDNTLIYGARSDIIILENNDPKVAANVRVISRAHTLKILCVNINKNWGQPHKLIVSLSDDKIVKVWDVESCKKLYSHNKHLSHNKVIGATFAGDERIISVSEDGTIVIWNLPLNETNNIKELLGPKVSVTCISTCPHASWLTAFGLKNGLVIVTDLRRSGKVLYRMRGHDKSVISLSWCPVPINIFPKNPYNFVGQKQIDDGNKEEMVDSKLEQPNDNAFQVCHPLLKMYGYDEDDEKYLQMYLLKEWEFVDHKILDRLPTSNQPESDITNESSEEKIDDLIKSINNVGSEINDTDTSNQPERDIINKSSEEKLDVLIKSTNNVGCEINNTDTSNQPESDITNKSSEEKLDVLKKTTDNVGTEINDTDSNIDKIVSNTDTEINKSKTCEDVGREIVSTKPIPVEEEPRKEFLLASSAKEGNIYIWRAGTDGRMQTFLTLPNKANYRKSKHDVDKMWITLCWISPTVLLSSSKSSELLAWTLPKPQDHLKAHTVIHKDHSSLIFSISAPSQLLNEYNWKETTEINAWTTSQDRLLLNTRINSARSNLACYPTFAGNIQSIQLSPLDPNRLVIGTSDGFIKLWDLSLPHTNNIIMTSFYQKIQGKVSAMAWHPENELLLAFGTSEGRVGYIDTSNKSKMPVILPHYFKSEVYKVEWAPVDGNKQNIGLYAVGEGNLILFDINKSPKDPIEIDKPQKTFIYSFAWKPDYSLLLITTKTGFLIVYSPDMNILCKHYFQYRINDIVWHPNASVVGTKESNWFATISNTRNVIVYDFKVESGNNDDNIINMYQGGASDMINAVAWNPYDPSQLVIASEVGAAQIWDVQKNEIVSTFINQSFEGVLAAIWSPIDPDFMISAGKDSTLKIWKIPEHPPLTEKEISCQRKTILKELTTEASDLLPKIEPTVEETIKIKKPAKNAILPKYYSPKNSTQTVLDLKKLLLWVENPTAVETKIGDNCEIDILNIFGANQDMINLISLNEVVHKQKGKYSLHTTLSLFRGDISTSIKEAIQEKRVTPGIISLAPMVSPKLWQAACETYGDQLSEESNSDPLEIATYYLACHKVEKAVNCLSDALLFREAIALAKCRMLDKKKVDDIISKWAAYSVQTGNFEIAAQCNIYLGKYEEAATVLFRRTDLELLEFAMELAEKAGNSALQKAVLFRYNAFKDTNGNKTEVELPSRQEVLINDNKIETAIKNSNENINNVLTTLENDKEENTQNSVDNQREIKMIEISETDLIVEKPLADVVADIIVTSIEE</sequence>
<accession>A0A9P0G5A7</accession>
<dbReference type="Pfam" id="PF23775">
    <property type="entry name" value="Beta-prop_RIG_2nd"/>
    <property type="match status" value="1"/>
</dbReference>
<dbReference type="Gene3D" id="2.130.10.10">
    <property type="entry name" value="YVTN repeat-like/Quinoprotein amine dehydrogenase"/>
    <property type="match status" value="3"/>
</dbReference>
<dbReference type="GO" id="GO:0003730">
    <property type="term" value="F:mRNA 3'-UTR binding"/>
    <property type="evidence" value="ECO:0007669"/>
    <property type="project" value="TreeGrafter"/>
</dbReference>
<dbReference type="GO" id="GO:0000387">
    <property type="term" value="P:spliceosomal snRNP assembly"/>
    <property type="evidence" value="ECO:0007669"/>
    <property type="project" value="TreeGrafter"/>
</dbReference>
<dbReference type="GO" id="GO:0032797">
    <property type="term" value="C:SMN complex"/>
    <property type="evidence" value="ECO:0007669"/>
    <property type="project" value="TreeGrafter"/>
</dbReference>
<dbReference type="InterPro" id="IPR056432">
    <property type="entry name" value="Beta-prop_GEMI5_1st"/>
</dbReference>
<dbReference type="InterPro" id="IPR052640">
    <property type="entry name" value="Gemin-5"/>
</dbReference>
<dbReference type="PANTHER" id="PTHR46362:SF1">
    <property type="entry name" value="GEM-ASSOCIATED PROTEIN 5"/>
    <property type="match status" value="1"/>
</dbReference>
<organism evidence="7 8">
    <name type="scientific">Psylliodes chrysocephalus</name>
    <dbReference type="NCBI Taxonomy" id="3402493"/>
    <lineage>
        <taxon>Eukaryota</taxon>
        <taxon>Metazoa</taxon>
        <taxon>Ecdysozoa</taxon>
        <taxon>Arthropoda</taxon>
        <taxon>Hexapoda</taxon>
        <taxon>Insecta</taxon>
        <taxon>Pterygota</taxon>
        <taxon>Neoptera</taxon>
        <taxon>Endopterygota</taxon>
        <taxon>Coleoptera</taxon>
        <taxon>Polyphaga</taxon>
        <taxon>Cucujiformia</taxon>
        <taxon>Chrysomeloidea</taxon>
        <taxon>Chrysomelidae</taxon>
        <taxon>Galerucinae</taxon>
        <taxon>Alticini</taxon>
        <taxon>Psylliodes</taxon>
    </lineage>
</organism>
<evidence type="ECO:0000256" key="3">
    <source>
        <dbReference type="PROSITE-ProRule" id="PRU00221"/>
    </source>
</evidence>
<dbReference type="InterPro" id="IPR056421">
    <property type="entry name" value="TPR_GEMI5"/>
</dbReference>
<evidence type="ECO:0000256" key="2">
    <source>
        <dbReference type="ARBA" id="ARBA00022737"/>
    </source>
</evidence>
<dbReference type="GO" id="GO:0005634">
    <property type="term" value="C:nucleus"/>
    <property type="evidence" value="ECO:0007669"/>
    <property type="project" value="TreeGrafter"/>
</dbReference>
<dbReference type="InterPro" id="IPR020472">
    <property type="entry name" value="WD40_PAC1"/>
</dbReference>
<evidence type="ECO:0000313" key="8">
    <source>
        <dbReference type="Proteomes" id="UP001153636"/>
    </source>
</evidence>
<dbReference type="PROSITE" id="PS00678">
    <property type="entry name" value="WD_REPEATS_1"/>
    <property type="match status" value="2"/>
</dbReference>
<keyword evidence="8" id="KW-1185">Reference proteome</keyword>
<protein>
    <recommendedName>
        <fullName evidence="9">Gem-associated protein 5</fullName>
    </recommendedName>
</protein>
<feature type="domain" description="Gem-associated protein 5 second beta-propeller" evidence="6">
    <location>
        <begin position="584"/>
        <end position="877"/>
    </location>
</feature>
<evidence type="ECO:0000259" key="6">
    <source>
        <dbReference type="Pfam" id="PF23775"/>
    </source>
</evidence>
<name>A0A9P0G5A7_9CUCU</name>
<evidence type="ECO:0000259" key="5">
    <source>
        <dbReference type="Pfam" id="PF23774"/>
    </source>
</evidence>
<dbReference type="PRINTS" id="PR00320">
    <property type="entry name" value="GPROTEINBRPT"/>
</dbReference>
<dbReference type="SUPFAM" id="SSF50978">
    <property type="entry name" value="WD40 repeat-like"/>
    <property type="match status" value="2"/>
</dbReference>
<dbReference type="InterPro" id="IPR056424">
    <property type="entry name" value="Beta-prop_GEMI5_2nd"/>
</dbReference>
<evidence type="ECO:0008006" key="9">
    <source>
        <dbReference type="Google" id="ProtNLM"/>
    </source>
</evidence>
<dbReference type="AlphaFoldDB" id="A0A9P0G5A7"/>
<keyword evidence="2" id="KW-0677">Repeat</keyword>
<dbReference type="InterPro" id="IPR001680">
    <property type="entry name" value="WD40_rpt"/>
</dbReference>
<dbReference type="Pfam" id="PF23774">
    <property type="entry name" value="TPR_GEMI5"/>
    <property type="match status" value="1"/>
</dbReference>
<dbReference type="InterPro" id="IPR036322">
    <property type="entry name" value="WD40_repeat_dom_sf"/>
</dbReference>
<keyword evidence="1 3" id="KW-0853">WD repeat</keyword>